<dbReference type="STRING" id="6205.A0A0R3WPI0"/>
<keyword evidence="1" id="KW-0812">Transmembrane</keyword>
<keyword evidence="3" id="KW-1185">Reference proteome</keyword>
<feature type="transmembrane region" description="Helical" evidence="1">
    <location>
        <begin position="316"/>
        <end position="334"/>
    </location>
</feature>
<dbReference type="WBParaSite" id="TTAC_0000267001-mRNA-1">
    <property type="protein sequence ID" value="TTAC_0000267001-mRNA-1"/>
    <property type="gene ID" value="TTAC_0000267001"/>
</dbReference>
<evidence type="ECO:0000256" key="1">
    <source>
        <dbReference type="SAM" id="Phobius"/>
    </source>
</evidence>
<dbReference type="EMBL" id="UYWX01001337">
    <property type="protein sequence ID" value="VDM20785.1"/>
    <property type="molecule type" value="Genomic_DNA"/>
</dbReference>
<dbReference type="OrthoDB" id="6287158at2759"/>
<proteinExistence type="predicted"/>
<keyword evidence="1" id="KW-1133">Transmembrane helix</keyword>
<organism evidence="4">
    <name type="scientific">Hydatigena taeniaeformis</name>
    <name type="common">Feline tapeworm</name>
    <name type="synonym">Taenia taeniaeformis</name>
    <dbReference type="NCBI Taxonomy" id="6205"/>
    <lineage>
        <taxon>Eukaryota</taxon>
        <taxon>Metazoa</taxon>
        <taxon>Spiralia</taxon>
        <taxon>Lophotrochozoa</taxon>
        <taxon>Platyhelminthes</taxon>
        <taxon>Cestoda</taxon>
        <taxon>Eucestoda</taxon>
        <taxon>Cyclophyllidea</taxon>
        <taxon>Taeniidae</taxon>
        <taxon>Hydatigera</taxon>
    </lineage>
</organism>
<evidence type="ECO:0000313" key="4">
    <source>
        <dbReference type="WBParaSite" id="TTAC_0000267001-mRNA-1"/>
    </source>
</evidence>
<gene>
    <name evidence="2" type="ORF">TTAC_LOCUS2655</name>
</gene>
<reference evidence="4" key="1">
    <citation type="submission" date="2017-02" db="UniProtKB">
        <authorList>
            <consortium name="WormBaseParasite"/>
        </authorList>
    </citation>
    <scope>IDENTIFICATION</scope>
</reference>
<name>A0A0R3WPI0_HYDTA</name>
<keyword evidence="1" id="KW-0472">Membrane</keyword>
<dbReference type="Proteomes" id="UP000274429">
    <property type="component" value="Unassembled WGS sequence"/>
</dbReference>
<accession>A0A0R3WPI0</accession>
<evidence type="ECO:0000313" key="2">
    <source>
        <dbReference type="EMBL" id="VDM20785.1"/>
    </source>
</evidence>
<protein>
    <submittedName>
        <fullName evidence="4">MPN domain-containing protein</fullName>
    </submittedName>
</protein>
<reference evidence="2 3" key="2">
    <citation type="submission" date="2018-11" db="EMBL/GenBank/DDBJ databases">
        <authorList>
            <consortium name="Pathogen Informatics"/>
        </authorList>
    </citation>
    <scope>NUCLEOTIDE SEQUENCE [LARGE SCALE GENOMIC DNA]</scope>
</reference>
<dbReference type="AlphaFoldDB" id="A0A0R3WPI0"/>
<evidence type="ECO:0000313" key="3">
    <source>
        <dbReference type="Proteomes" id="UP000274429"/>
    </source>
</evidence>
<sequence length="358" mass="39847">MNRDMQPNNFGQPGLLGNGTFPLGRPPLIPRAGFIPNPNMNPPRIPHGVIPYNNFVLTAVPRASLPPRIRTSQSKSREARFKPRQIISAKEFAFFAMSLVKSPIACSALQFLQLRKVDAETAILKAVNEELCTHDLLGIYSESPFYRPVLLLRDVQFATPTSTVGQLPDPDNMIRQLKDLAEQKVASVSLMGMMAGTKPTAASLGFCTDYLMHTFNVELDLNLIAFLNEQAKQGNSAGDRYRVILRFGWATQGLCVPTNSQGSSNIRLLATECLPRCLQLRVARRQVPLPEPIFHAGQAVKLGHRLRYSVDITDKVNVIVACLLLVYWLIYLSFSARKAEVQPEFPHCFIPSHLVLLS</sequence>